<dbReference type="Pfam" id="PF23562">
    <property type="entry name" value="AMP-binding_C_3"/>
    <property type="match status" value="1"/>
</dbReference>
<name>A0A4U1IYE1_9BACT</name>
<evidence type="ECO:0000313" key="4">
    <source>
        <dbReference type="Proteomes" id="UP000309215"/>
    </source>
</evidence>
<dbReference type="PROSITE" id="PS00455">
    <property type="entry name" value="AMP_BINDING"/>
    <property type="match status" value="1"/>
</dbReference>
<dbReference type="InterPro" id="IPR042099">
    <property type="entry name" value="ANL_N_sf"/>
</dbReference>
<keyword evidence="4" id="KW-1185">Reference proteome</keyword>
<dbReference type="Proteomes" id="UP000309215">
    <property type="component" value="Unassembled WGS sequence"/>
</dbReference>
<dbReference type="GO" id="GO:0006631">
    <property type="term" value="P:fatty acid metabolic process"/>
    <property type="evidence" value="ECO:0007669"/>
    <property type="project" value="TreeGrafter"/>
</dbReference>
<dbReference type="GO" id="GO:0031956">
    <property type="term" value="F:medium-chain fatty acid-CoA ligase activity"/>
    <property type="evidence" value="ECO:0007669"/>
    <property type="project" value="TreeGrafter"/>
</dbReference>
<evidence type="ECO:0000313" key="3">
    <source>
        <dbReference type="EMBL" id="TKC99673.1"/>
    </source>
</evidence>
<accession>A0A4U1IYE1</accession>
<dbReference type="Gene3D" id="3.40.50.12780">
    <property type="entry name" value="N-terminal domain of ligase-like"/>
    <property type="match status" value="1"/>
</dbReference>
<sequence>MEKAARLEFAPPEVVVTDLPGGGMILRSPRPLPAYPRHLGELLYAWADHAPDRVFLAEREVSGGVRRVTYAEAAAVVASIGEALARRDLSAARPVVILSENGIDHALLALGAMVVGVPVCPVSPAYALLSRDFEKLRYILGLVKPGLVYARDEGRFGRAFGALDLGGAEVVVSEGRSSATRFEELCRELPGERAGRAMETVGPDTVAKILFTSGSTGEPKGVINTHRMLCSNQQAIVEVWPFLRRRPPVVVDWLPWSHTFGGNHNFNMVLFHGGTLFIDEGRPMPEHIEKTVRNLREVGPTLYFNVPRGFDAILPHLENDAGLRDHFFRELDLLFYAAAALPQSTWKRLEEVSERARGERVTMVSAWGSTETAPMVTTVFFPIDRAGVIGLPAPGCELKMVPNGSKLEMRVRGPNVTPGYFGRDDLTRAAFDEDGFYKIGDAGKLADPADPAKGVVFDGRVAEDFKLTSATWVHVGQVRITALAAAAPVIQDAVVAGHDRDEIGLLVFPSLVGCRSLCPGAEGEALEALVQRPEVLSHLTAGLRAYNEAHPGSSTRITRVMFLIEPPSIDAGEITDKGYINQRAVLTRRADQVAALYREGEPGVIVIP</sequence>
<dbReference type="AlphaFoldDB" id="A0A4U1IYE1"/>
<organism evidence="3 4">
    <name type="scientific">Polyangium fumosum</name>
    <dbReference type="NCBI Taxonomy" id="889272"/>
    <lineage>
        <taxon>Bacteria</taxon>
        <taxon>Pseudomonadati</taxon>
        <taxon>Myxococcota</taxon>
        <taxon>Polyangia</taxon>
        <taxon>Polyangiales</taxon>
        <taxon>Polyangiaceae</taxon>
        <taxon>Polyangium</taxon>
    </lineage>
</organism>
<dbReference type="OrthoDB" id="9799237at2"/>
<dbReference type="RefSeq" id="WP_136933803.1">
    <property type="nucleotide sequence ID" value="NZ_SSMQ01000054.1"/>
</dbReference>
<protein>
    <submittedName>
        <fullName evidence="3">Feruloyl-CoA synthase</fullName>
    </submittedName>
</protein>
<dbReference type="InterPro" id="IPR000873">
    <property type="entry name" value="AMP-dep_synth/lig_dom"/>
</dbReference>
<comment type="caution">
    <text evidence="3">The sequence shown here is derived from an EMBL/GenBank/DDBJ whole genome shotgun (WGS) entry which is preliminary data.</text>
</comment>
<dbReference type="InterPro" id="IPR020845">
    <property type="entry name" value="AMP-binding_CS"/>
</dbReference>
<dbReference type="PANTHER" id="PTHR43201">
    <property type="entry name" value="ACYL-COA SYNTHETASE"/>
    <property type="match status" value="1"/>
</dbReference>
<dbReference type="NCBIfam" id="NF009232">
    <property type="entry name" value="PRK12582.1"/>
    <property type="match status" value="1"/>
</dbReference>
<proteinExistence type="inferred from homology"/>
<feature type="domain" description="AMP-dependent synthetase/ligase" evidence="2">
    <location>
        <begin position="45"/>
        <end position="421"/>
    </location>
</feature>
<gene>
    <name evidence="3" type="ORF">E8A74_36955</name>
</gene>
<dbReference type="PANTHER" id="PTHR43201:SF8">
    <property type="entry name" value="ACYL-COA SYNTHETASE FAMILY MEMBER 3"/>
    <property type="match status" value="1"/>
</dbReference>
<evidence type="ECO:0000256" key="1">
    <source>
        <dbReference type="ARBA" id="ARBA00006432"/>
    </source>
</evidence>
<dbReference type="SUPFAM" id="SSF56801">
    <property type="entry name" value="Acetyl-CoA synthetase-like"/>
    <property type="match status" value="1"/>
</dbReference>
<dbReference type="Pfam" id="PF00501">
    <property type="entry name" value="AMP-binding"/>
    <property type="match status" value="1"/>
</dbReference>
<dbReference type="EMBL" id="SSMQ01000054">
    <property type="protein sequence ID" value="TKC99673.1"/>
    <property type="molecule type" value="Genomic_DNA"/>
</dbReference>
<evidence type="ECO:0000259" key="2">
    <source>
        <dbReference type="Pfam" id="PF00501"/>
    </source>
</evidence>
<comment type="similarity">
    <text evidence="1">Belongs to the ATP-dependent AMP-binding enzyme family.</text>
</comment>
<reference evidence="3 4" key="1">
    <citation type="submission" date="2019-04" db="EMBL/GenBank/DDBJ databases">
        <authorList>
            <person name="Li Y."/>
            <person name="Wang J."/>
        </authorList>
    </citation>
    <scope>NUCLEOTIDE SEQUENCE [LARGE SCALE GENOMIC DNA]</scope>
    <source>
        <strain evidence="3 4">DSM 14668</strain>
    </source>
</reference>